<dbReference type="Proteomes" id="UP001431199">
    <property type="component" value="Unassembled WGS sequence"/>
</dbReference>
<evidence type="ECO:0000313" key="2">
    <source>
        <dbReference type="Proteomes" id="UP001431199"/>
    </source>
</evidence>
<dbReference type="EMBL" id="JAODBU010000002">
    <property type="protein sequence ID" value="MCT7397844.1"/>
    <property type="molecule type" value="Genomic_DNA"/>
</dbReference>
<gene>
    <name evidence="1" type="ORF">N5B56_01915</name>
</gene>
<organism evidence="1 2">
    <name type="scientific">Eubacterium album</name>
    <dbReference type="NCBI Taxonomy" id="2978477"/>
    <lineage>
        <taxon>Bacteria</taxon>
        <taxon>Bacillati</taxon>
        <taxon>Bacillota</taxon>
        <taxon>Clostridia</taxon>
        <taxon>Eubacteriales</taxon>
        <taxon>Eubacteriaceae</taxon>
        <taxon>Eubacterium</taxon>
    </lineage>
</organism>
<keyword evidence="2" id="KW-1185">Reference proteome</keyword>
<proteinExistence type="predicted"/>
<reference evidence="1" key="1">
    <citation type="submission" date="2022-09" db="EMBL/GenBank/DDBJ databases">
        <title>Eubacterium sp. LFL-14 isolated from human feces.</title>
        <authorList>
            <person name="Liu F."/>
        </authorList>
    </citation>
    <scope>NUCLEOTIDE SEQUENCE</scope>
    <source>
        <strain evidence="1">LFL-14</strain>
    </source>
</reference>
<evidence type="ECO:0000313" key="1">
    <source>
        <dbReference type="EMBL" id="MCT7397844.1"/>
    </source>
</evidence>
<sequence length="218" mass="24981">MEQNKSQQYEDRQIAKSNGGDVLIEFQDSLNYGETKRIHGKYSLIKIVMCNYKYKDTTGSITVKHFVDPGFIKYLLSLFYANKDKVYITQDKIHSGIDEKTGLSHVSKLLIARQPVRNDGSIARMPWYVKIEEGTGKQAKNMKTGGVYIASGSYKKEKEAAINMTDEDFFIMLEKCRSYIERFEHEGMIRRVLVGALSNVLGTINKLFKSYFSLITKN</sequence>
<accession>A0ABT2LX32</accession>
<protein>
    <submittedName>
        <fullName evidence="1">Uncharacterized protein</fullName>
    </submittedName>
</protein>
<dbReference type="RefSeq" id="WP_260978280.1">
    <property type="nucleotide sequence ID" value="NZ_JAODBU010000002.1"/>
</dbReference>
<name>A0ABT2LX32_9FIRM</name>
<comment type="caution">
    <text evidence="1">The sequence shown here is derived from an EMBL/GenBank/DDBJ whole genome shotgun (WGS) entry which is preliminary data.</text>
</comment>